<feature type="transmembrane region" description="Helical" evidence="1">
    <location>
        <begin position="156"/>
        <end position="180"/>
    </location>
</feature>
<dbReference type="GeneID" id="300572280"/>
<gene>
    <name evidence="2" type="ORF">CCMA1212_000359</name>
</gene>
<evidence type="ECO:0000313" key="3">
    <source>
        <dbReference type="Proteomes" id="UP001642720"/>
    </source>
</evidence>
<dbReference type="Proteomes" id="UP001642720">
    <property type="component" value="Unassembled WGS sequence"/>
</dbReference>
<keyword evidence="3" id="KW-1185">Reference proteome</keyword>
<reference evidence="2 3" key="1">
    <citation type="submission" date="2018-01" db="EMBL/GenBank/DDBJ databases">
        <title>Genome characterization of the sugarcane-associated fungus Trichoderma ghanense CCMA-1212 and their application in lignocelulose bioconversion.</title>
        <authorList>
            <person name="Steindorff A.S."/>
            <person name="Mendes T.D."/>
            <person name="Vilela E.S.D."/>
            <person name="Rodrigues D.S."/>
            <person name="Formighieri E.F."/>
            <person name="Melo I.S."/>
            <person name="Favaro L.C.L."/>
        </authorList>
    </citation>
    <scope>NUCLEOTIDE SEQUENCE [LARGE SCALE GENOMIC DNA]</scope>
    <source>
        <strain evidence="2 3">CCMA-1212</strain>
    </source>
</reference>
<protein>
    <submittedName>
        <fullName evidence="2">Uncharacterized protein</fullName>
    </submittedName>
</protein>
<organism evidence="2 3">
    <name type="scientific">Trichoderma ghanense</name>
    <dbReference type="NCBI Taxonomy" id="65468"/>
    <lineage>
        <taxon>Eukaryota</taxon>
        <taxon>Fungi</taxon>
        <taxon>Dikarya</taxon>
        <taxon>Ascomycota</taxon>
        <taxon>Pezizomycotina</taxon>
        <taxon>Sordariomycetes</taxon>
        <taxon>Hypocreomycetidae</taxon>
        <taxon>Hypocreales</taxon>
        <taxon>Hypocreaceae</taxon>
        <taxon>Trichoderma</taxon>
    </lineage>
</organism>
<evidence type="ECO:0000256" key="1">
    <source>
        <dbReference type="SAM" id="Phobius"/>
    </source>
</evidence>
<keyword evidence="1" id="KW-1133">Transmembrane helix</keyword>
<proteinExistence type="predicted"/>
<name>A0ABY2HGJ6_9HYPO</name>
<sequence>MSISRDAEWESRLDATWIDFRVVVLSHGENLLYHIPLRSSDEGIDVIHKLKKTLGTSCGWWKNKFMKVVPFLSSVVYNATMCPVPIEAISQDLPCTVDIGAEYRCHVLTRALHNPRELPADCDFVTSYRRFTAVVEAPGTLRARDVLLIRLELDKLMLSAFVLLALVFSIVCGVVAGISWKSLDTGLGVFGAVIGLVSDSSHFVIIASYVSIEDYHYYKTLPTLLHRWQ</sequence>
<evidence type="ECO:0000313" key="2">
    <source>
        <dbReference type="EMBL" id="TFB06746.1"/>
    </source>
</evidence>
<keyword evidence="1" id="KW-0472">Membrane</keyword>
<feature type="transmembrane region" description="Helical" evidence="1">
    <location>
        <begin position="186"/>
        <end position="210"/>
    </location>
</feature>
<dbReference type="RefSeq" id="XP_073562947.1">
    <property type="nucleotide sequence ID" value="XM_073697830.1"/>
</dbReference>
<accession>A0ABY2HGJ6</accession>
<dbReference type="EMBL" id="PPTA01000001">
    <property type="protein sequence ID" value="TFB06746.1"/>
    <property type="molecule type" value="Genomic_DNA"/>
</dbReference>
<comment type="caution">
    <text evidence="2">The sequence shown here is derived from an EMBL/GenBank/DDBJ whole genome shotgun (WGS) entry which is preliminary data.</text>
</comment>
<keyword evidence="1" id="KW-0812">Transmembrane</keyword>